<feature type="region of interest" description="Disordered" evidence="1">
    <location>
        <begin position="1"/>
        <end position="29"/>
    </location>
</feature>
<dbReference type="InterPro" id="IPR021944">
    <property type="entry name" value="DUF3560"/>
</dbReference>
<evidence type="ECO:0000313" key="3">
    <source>
        <dbReference type="EMBL" id="AQS39803.1"/>
    </source>
</evidence>
<dbReference type="KEGG" id="spsw:Sps_04720"/>
<accession>A0A1S6HW83</accession>
<evidence type="ECO:0000256" key="1">
    <source>
        <dbReference type="SAM" id="MobiDB-lite"/>
    </source>
</evidence>
<evidence type="ECO:0000313" key="4">
    <source>
        <dbReference type="Proteomes" id="UP000189545"/>
    </source>
</evidence>
<organism evidence="3 4">
    <name type="scientific">Shewanella psychrophila</name>
    <dbReference type="NCBI Taxonomy" id="225848"/>
    <lineage>
        <taxon>Bacteria</taxon>
        <taxon>Pseudomonadati</taxon>
        <taxon>Pseudomonadota</taxon>
        <taxon>Gammaproteobacteria</taxon>
        <taxon>Alteromonadales</taxon>
        <taxon>Shewanellaceae</taxon>
        <taxon>Shewanella</taxon>
    </lineage>
</organism>
<dbReference type="Proteomes" id="UP000189545">
    <property type="component" value="Chromosome"/>
</dbReference>
<dbReference type="OrthoDB" id="9803716at2"/>
<proteinExistence type="predicted"/>
<feature type="domain" description="Large polyvalent protein associated" evidence="2">
    <location>
        <begin position="171"/>
        <end position="227"/>
    </location>
</feature>
<feature type="compositionally biased region" description="Polar residues" evidence="1">
    <location>
        <begin position="1"/>
        <end position="21"/>
    </location>
</feature>
<dbReference type="InterPro" id="IPR041045">
    <property type="entry name" value="LPD25"/>
</dbReference>
<name>A0A1S6HW83_9GAMM</name>
<dbReference type="EMBL" id="CP014782">
    <property type="protein sequence ID" value="AQS39803.1"/>
    <property type="molecule type" value="Genomic_DNA"/>
</dbReference>
<gene>
    <name evidence="3" type="ORF">Sps_04720</name>
</gene>
<sequence>MTHSTQSQPSLTNQTEATNVSPLDESGSSKKNVILSSFTSGKLRKNAKQKIASLLSVATGIKYCSQSMGMDDCYRSNAPVTVDADYFWTWYEKEYSELTIYLTVLDGVLTQAVFSDCMYHFSDDIILTFDECEAVAVESEREAAQVPEPVVLADIAEYQLTDAETVVIQSIEIDWSESNLFTDGEVLTLSQYNDKATAEALEIGRGEGYAKTKINVLFDTGEVETRRHDIDADYPTLTILFAQYGIKAVAVTAKELVTYDRVKAALVQGYLSPLNHDRKQPEPTPPSNTRKVVSLGDYQARIDAKKDRFEARASKANEQSNLFYQASRDRASHIPFGQPILVGHHSEGRARRDADRIWNDMGKSVQAQQKAEYLEGRAESVGTSGIASDDIDAIEKLNSKLEGLEQSQATMKAINKVVRSKHMSDTDKIEYMANTHKLTEVQAKEILAPDFAGRVGFAHYQLTNNGATIRATKQRIDELKRLHEQAPLSDSGSVDGQSWTLFEEEGRIKFKFDGIPSEAVRNTLKSNGFKWSRYSMAWVRKITANATAATQRLVNTWG</sequence>
<dbReference type="STRING" id="225848.Sps_04720"/>
<reference evidence="3 4" key="1">
    <citation type="submission" date="2016-03" db="EMBL/GenBank/DDBJ databases">
        <title>Complete genome sequence of Shewanella psychrophila WP2, a deep sea bacterium isolated from west Pacific sediment.</title>
        <authorList>
            <person name="Xu G."/>
            <person name="Jian H."/>
        </authorList>
    </citation>
    <scope>NUCLEOTIDE SEQUENCE [LARGE SCALE GENOMIC DNA]</scope>
    <source>
        <strain evidence="3 4">WP2</strain>
    </source>
</reference>
<dbReference type="Pfam" id="PF12083">
    <property type="entry name" value="DUF3560"/>
    <property type="match status" value="1"/>
</dbReference>
<evidence type="ECO:0000259" key="2">
    <source>
        <dbReference type="Pfam" id="PF18840"/>
    </source>
</evidence>
<protein>
    <recommendedName>
        <fullName evidence="2">Large polyvalent protein associated domain-containing protein</fullName>
    </recommendedName>
</protein>
<dbReference type="AlphaFoldDB" id="A0A1S6HW83"/>
<keyword evidence="4" id="KW-1185">Reference proteome</keyword>
<dbReference type="RefSeq" id="WP_077754662.1">
    <property type="nucleotide sequence ID" value="NZ_CP014782.1"/>
</dbReference>
<dbReference type="Pfam" id="PF18840">
    <property type="entry name" value="LPD25"/>
    <property type="match status" value="1"/>
</dbReference>